<evidence type="ECO:0000313" key="2">
    <source>
        <dbReference type="Proteomes" id="UP000237271"/>
    </source>
</evidence>
<gene>
    <name evidence="1" type="ORF">PHPALM_3274</name>
</gene>
<keyword evidence="2" id="KW-1185">Reference proteome</keyword>
<name>A0A2P4YMY7_9STRA</name>
<dbReference type="Proteomes" id="UP000237271">
    <property type="component" value="Unassembled WGS sequence"/>
</dbReference>
<dbReference type="OrthoDB" id="99877at2759"/>
<organism evidence="1 2">
    <name type="scientific">Phytophthora palmivora</name>
    <dbReference type="NCBI Taxonomy" id="4796"/>
    <lineage>
        <taxon>Eukaryota</taxon>
        <taxon>Sar</taxon>
        <taxon>Stramenopiles</taxon>
        <taxon>Oomycota</taxon>
        <taxon>Peronosporomycetes</taxon>
        <taxon>Peronosporales</taxon>
        <taxon>Peronosporaceae</taxon>
        <taxon>Phytophthora</taxon>
    </lineage>
</organism>
<sequence length="417" mass="46845">MTVHQSSDYSLSSVAVGSLARLTPVGLMPERYSRHMMILTKLKQIRQVQVSRGTANKRSYVIDVFTTSQSITRIPTSLNPIDSTLTEARGQQSTKLFSRPDIHVEKQFTDFVKLRDELYDACHTGPHLYMNCRFCSEVTRYLLFGAVLPGALLTWMLSQHQRSKAVQRFIESLLQLAVSCPVIDSEACICQEKLPRKLYNFLFQAKFLQRKHSLLKFLSIGPSIETMASALQQTSTNIVVGGLAKLIPMNLMPERYSKHMQTVTKLKQIHSVSVSFVNGCYAIDVYTPSHSTSRIPTSFKIAATGQQPDVHIEKKFTDFVNLRDEIYETCKRSHPDVCCSFCSDVGRTLLLGAVLPGVMLILVLSQRQQTKAVQRFIDSLLRLAAMCPVIDSDACPCQKQLPLELVQFLFGESDPLA</sequence>
<accession>A0A2P4YMY7</accession>
<protein>
    <submittedName>
        <fullName evidence="1">Uncharacterized protein</fullName>
    </submittedName>
</protein>
<dbReference type="EMBL" id="NCKW01001839">
    <property type="protein sequence ID" value="POM79119.1"/>
    <property type="molecule type" value="Genomic_DNA"/>
</dbReference>
<dbReference type="AlphaFoldDB" id="A0A2P4YMY7"/>
<reference evidence="1 2" key="1">
    <citation type="journal article" date="2017" name="Genome Biol. Evol.">
        <title>Phytophthora megakarya and P. palmivora, closely related causal agents of cacao black pod rot, underwent increases in genome sizes and gene numbers by different mechanisms.</title>
        <authorList>
            <person name="Ali S.S."/>
            <person name="Shao J."/>
            <person name="Lary D.J."/>
            <person name="Kronmiller B."/>
            <person name="Shen D."/>
            <person name="Strem M.D."/>
            <person name="Amoako-Attah I."/>
            <person name="Akrofi A.Y."/>
            <person name="Begoude B.A."/>
            <person name="Ten Hoopen G.M."/>
            <person name="Coulibaly K."/>
            <person name="Kebe B.I."/>
            <person name="Melnick R.L."/>
            <person name="Guiltinan M.J."/>
            <person name="Tyler B.M."/>
            <person name="Meinhardt L.W."/>
            <person name="Bailey B.A."/>
        </authorList>
    </citation>
    <scope>NUCLEOTIDE SEQUENCE [LARGE SCALE GENOMIC DNA]</scope>
    <source>
        <strain evidence="2">sbr112.9</strain>
    </source>
</reference>
<comment type="caution">
    <text evidence="1">The sequence shown here is derived from an EMBL/GenBank/DDBJ whole genome shotgun (WGS) entry which is preliminary data.</text>
</comment>
<proteinExistence type="predicted"/>
<evidence type="ECO:0000313" key="1">
    <source>
        <dbReference type="EMBL" id="POM79119.1"/>
    </source>
</evidence>